<dbReference type="Pfam" id="PF04464">
    <property type="entry name" value="Glyphos_transf"/>
    <property type="match status" value="1"/>
</dbReference>
<dbReference type="AlphaFoldDB" id="A0A1M5BLU0"/>
<dbReference type="Gene3D" id="3.40.50.12580">
    <property type="match status" value="1"/>
</dbReference>
<dbReference type="EMBL" id="FQUM01000005">
    <property type="protein sequence ID" value="SHF43366.1"/>
    <property type="molecule type" value="Genomic_DNA"/>
</dbReference>
<name>A0A1M5BLU0_9BACT</name>
<dbReference type="OrthoDB" id="2334812at2"/>
<dbReference type="STRING" id="1484053.SAMN05444274_105201"/>
<evidence type="ECO:0000313" key="1">
    <source>
        <dbReference type="EMBL" id="SHF43366.1"/>
    </source>
</evidence>
<organism evidence="1 2">
    <name type="scientific">Mariniphaga anaerophila</name>
    <dbReference type="NCBI Taxonomy" id="1484053"/>
    <lineage>
        <taxon>Bacteria</taxon>
        <taxon>Pseudomonadati</taxon>
        <taxon>Bacteroidota</taxon>
        <taxon>Bacteroidia</taxon>
        <taxon>Marinilabiliales</taxon>
        <taxon>Prolixibacteraceae</taxon>
        <taxon>Mariniphaga</taxon>
    </lineage>
</organism>
<dbReference type="SUPFAM" id="SSF53756">
    <property type="entry name" value="UDP-Glycosyltransferase/glycogen phosphorylase"/>
    <property type="match status" value="1"/>
</dbReference>
<dbReference type="InterPro" id="IPR043148">
    <property type="entry name" value="TagF_C"/>
</dbReference>
<keyword evidence="1" id="KW-0808">Transferase</keyword>
<dbReference type="GO" id="GO:0047355">
    <property type="term" value="F:CDP-glycerol glycerophosphotransferase activity"/>
    <property type="evidence" value="ECO:0007669"/>
    <property type="project" value="InterPro"/>
</dbReference>
<sequence>MGWTPIKYLPSKLKKWIKAKYSNFLYLAQLKQINKNHSKALKAIREKEKINVAFFLIHESVWKYEELYNLMREDIRFNPIVVICPYISVGDNAMHREMSQTYNSFIKKRYNVIKSFDKHTGKWIKVRRDIKPDIIFFTNPWPITKSEYLISKYDKVLTCYVPYGFKNSYLYNDQYNQPIHNLVWKFFLETEVHKKLSIKYSRNKSANTVVTGAPGMDTLLRKDYVPLDVWKIKDRSIKRIIWAPHHTIPGMGANLDYSTFINYHNFMFEIADKYKNQIQIAFKPHPLLRAKLASEQVWGKEKTDNYYNKWAELSNGQLNEGDYIDLFSTSDGMIHDSASFIIEYLYTQKPVMFLINDDSVWYRLNEIGKMALSTFYTAENQKNIHKFVEETIIGGQDFRQQERDKFFNSVIKPPNNRTASENIFNNLKLEIFGEHV</sequence>
<reference evidence="1 2" key="1">
    <citation type="submission" date="2016-11" db="EMBL/GenBank/DDBJ databases">
        <authorList>
            <person name="Jaros S."/>
            <person name="Januszkiewicz K."/>
            <person name="Wedrychowicz H."/>
        </authorList>
    </citation>
    <scope>NUCLEOTIDE SEQUENCE [LARGE SCALE GENOMIC DNA]</scope>
    <source>
        <strain evidence="1 2">DSM 26910</strain>
    </source>
</reference>
<dbReference type="Proteomes" id="UP000184164">
    <property type="component" value="Unassembled WGS sequence"/>
</dbReference>
<keyword evidence="2" id="KW-1185">Reference proteome</keyword>
<dbReference type="GO" id="GO:0016020">
    <property type="term" value="C:membrane"/>
    <property type="evidence" value="ECO:0007669"/>
    <property type="project" value="InterPro"/>
</dbReference>
<dbReference type="RefSeq" id="WP_083570738.1">
    <property type="nucleotide sequence ID" value="NZ_FQUM01000005.1"/>
</dbReference>
<protein>
    <submittedName>
        <fullName evidence="1">CDP-Glycerol:Poly(Glycerophosphate) glycerophosphotransferase</fullName>
    </submittedName>
</protein>
<evidence type="ECO:0000313" key="2">
    <source>
        <dbReference type="Proteomes" id="UP000184164"/>
    </source>
</evidence>
<accession>A0A1M5BLU0</accession>
<dbReference type="InterPro" id="IPR007554">
    <property type="entry name" value="Glycerophosphate_synth"/>
</dbReference>
<gene>
    <name evidence="1" type="ORF">SAMN05444274_105201</name>
</gene>
<proteinExistence type="predicted"/>